<proteinExistence type="predicted"/>
<keyword evidence="1" id="KW-0378">Hydrolase</keyword>
<reference evidence="1" key="1">
    <citation type="submission" date="2014-01" db="EMBL/GenBank/DDBJ databases">
        <authorList>
            <person name="Brown-Elliot B."/>
            <person name="Wallace R."/>
            <person name="Lenaerts A."/>
            <person name="Ordway D."/>
            <person name="DeGroote M.A."/>
            <person name="Parker T."/>
            <person name="Sizemore C."/>
            <person name="Tallon L.J."/>
            <person name="Sadzewicz L.K."/>
            <person name="Sengamalay N."/>
            <person name="Fraser C.M."/>
            <person name="Hine E."/>
            <person name="Shefchek K.A."/>
            <person name="Das S.P."/>
            <person name="Tettelin H."/>
        </authorList>
    </citation>
    <scope>NUCLEOTIDE SEQUENCE [LARGE SCALE GENOMIC DNA]</scope>
    <source>
        <strain evidence="1">4042</strain>
    </source>
</reference>
<name>X8CGL1_MYCXE</name>
<protein>
    <submittedName>
        <fullName evidence="1">Hydrolase domain protein</fullName>
    </submittedName>
</protein>
<gene>
    <name evidence="1" type="ORF">I553_1286</name>
</gene>
<dbReference type="PATRIC" id="fig|1299334.3.peg.3101"/>
<comment type="caution">
    <text evidence="1">The sequence shown here is derived from an EMBL/GenBank/DDBJ whole genome shotgun (WGS) entry which is preliminary data.</text>
</comment>
<dbReference type="AlphaFoldDB" id="X8CGL1"/>
<dbReference type="EMBL" id="JAOB01000032">
    <property type="protein sequence ID" value="EUA54583.1"/>
    <property type="molecule type" value="Genomic_DNA"/>
</dbReference>
<dbReference type="GO" id="GO:0016787">
    <property type="term" value="F:hydrolase activity"/>
    <property type="evidence" value="ECO:0007669"/>
    <property type="project" value="UniProtKB-KW"/>
</dbReference>
<accession>X8CGL1</accession>
<sequence length="95" mass="10248">MSATSTDLGGRSLRTRVNRLTGRALGRLLRLPEPTSQYTVNPVRIPMRDGVELLADHYAPTAPAAGTLLVRGPTAADFRSRCSTVRSMPPAATTW</sequence>
<organism evidence="1">
    <name type="scientific">Mycobacterium xenopi 4042</name>
    <dbReference type="NCBI Taxonomy" id="1299334"/>
    <lineage>
        <taxon>Bacteria</taxon>
        <taxon>Bacillati</taxon>
        <taxon>Actinomycetota</taxon>
        <taxon>Actinomycetes</taxon>
        <taxon>Mycobacteriales</taxon>
        <taxon>Mycobacteriaceae</taxon>
        <taxon>Mycobacterium</taxon>
    </lineage>
</organism>
<evidence type="ECO:0000313" key="1">
    <source>
        <dbReference type="EMBL" id="EUA54583.1"/>
    </source>
</evidence>